<dbReference type="InterPro" id="IPR042525">
    <property type="entry name" value="Rad52_Rad59_Rad22_sf"/>
</dbReference>
<feature type="compositionally biased region" description="Polar residues" evidence="5">
    <location>
        <begin position="147"/>
        <end position="166"/>
    </location>
</feature>
<dbReference type="PANTHER" id="PTHR12132">
    <property type="entry name" value="DNA REPAIR AND RECOMBINATION PROTEIN RAD52, RAD59"/>
    <property type="match status" value="1"/>
</dbReference>
<dbReference type="Proteomes" id="UP000192602">
    <property type="component" value="Unassembled WGS sequence"/>
</dbReference>
<dbReference type="Gene3D" id="3.30.390.80">
    <property type="entry name" value="DNA repair protein Rad52/59/22"/>
    <property type="match status" value="1"/>
</dbReference>
<dbReference type="STRING" id="1069081.SAMN05660197_1913"/>
<dbReference type="PANTHER" id="PTHR12132:SF1">
    <property type="entry name" value="DNA REPAIR PROTEIN RAD52 HOMOLOG"/>
    <property type="match status" value="1"/>
</dbReference>
<evidence type="ECO:0000313" key="7">
    <source>
        <dbReference type="Proteomes" id="UP000192602"/>
    </source>
</evidence>
<reference evidence="7" key="1">
    <citation type="submission" date="2017-04" db="EMBL/GenBank/DDBJ databases">
        <authorList>
            <person name="Varghese N."/>
            <person name="Submissions S."/>
        </authorList>
    </citation>
    <scope>NUCLEOTIDE SEQUENCE [LARGE SCALE GENOMIC DNA]</scope>
    <source>
        <strain evidence="7">DSM 16512</strain>
    </source>
</reference>
<dbReference type="GO" id="GO:0045002">
    <property type="term" value="P:double-strand break repair via single-strand annealing"/>
    <property type="evidence" value="ECO:0007669"/>
    <property type="project" value="TreeGrafter"/>
</dbReference>
<keyword evidence="7" id="KW-1185">Reference proteome</keyword>
<keyword evidence="4" id="KW-0234">DNA repair</keyword>
<evidence type="ECO:0000256" key="1">
    <source>
        <dbReference type="ARBA" id="ARBA00006638"/>
    </source>
</evidence>
<dbReference type="InterPro" id="IPR007232">
    <property type="entry name" value="Rad52_Rad59_Rad22"/>
</dbReference>
<organism evidence="6 7">
    <name type="scientific">Nitratiruptor tergarcus DSM 16512</name>
    <dbReference type="NCBI Taxonomy" id="1069081"/>
    <lineage>
        <taxon>Bacteria</taxon>
        <taxon>Pseudomonadati</taxon>
        <taxon>Campylobacterota</taxon>
        <taxon>Epsilonproteobacteria</taxon>
        <taxon>Nautiliales</taxon>
        <taxon>Nitratiruptoraceae</taxon>
        <taxon>Nitratiruptor</taxon>
    </lineage>
</organism>
<evidence type="ECO:0000256" key="4">
    <source>
        <dbReference type="ARBA" id="ARBA00023204"/>
    </source>
</evidence>
<dbReference type="OrthoDB" id="149299at2"/>
<dbReference type="GO" id="GO:0006312">
    <property type="term" value="P:mitotic recombination"/>
    <property type="evidence" value="ECO:0007669"/>
    <property type="project" value="TreeGrafter"/>
</dbReference>
<keyword evidence="3" id="KW-0233">DNA recombination</keyword>
<comment type="similarity">
    <text evidence="1">Belongs to the RAD52 family.</text>
</comment>
<dbReference type="AlphaFoldDB" id="A0A1W1WUW7"/>
<keyword evidence="2" id="KW-0227">DNA damage</keyword>
<evidence type="ECO:0000256" key="2">
    <source>
        <dbReference type="ARBA" id="ARBA00022763"/>
    </source>
</evidence>
<dbReference type="Pfam" id="PF04098">
    <property type="entry name" value="Rad52_Rad22"/>
    <property type="match status" value="1"/>
</dbReference>
<evidence type="ECO:0000313" key="6">
    <source>
        <dbReference type="EMBL" id="SMC10077.1"/>
    </source>
</evidence>
<gene>
    <name evidence="6" type="ORF">SAMN05660197_1913</name>
</gene>
<dbReference type="SUPFAM" id="SSF54768">
    <property type="entry name" value="dsRNA-binding domain-like"/>
    <property type="match status" value="1"/>
</dbReference>
<dbReference type="EMBL" id="FWWZ01000001">
    <property type="protein sequence ID" value="SMC10077.1"/>
    <property type="molecule type" value="Genomic_DNA"/>
</dbReference>
<sequence length="221" mass="25050">MFTDKQIQLLKYNLDGKRVKTRKQGNIILSYLEGHDIIDTANFILGFGNWSYKVTALDQVSEETNQNGNIVIGYRAIVKVTVYNIYRKASVTREDVGFGTGVAKEYAMAHEGAGKEAVTDALKRAFRTFGNQFGNALYDKEQKNVDHSQQSIKSQHTDSNNQTQQDPYVKLKQLGLGVEERDGELIVTGSTYGKQQYIKPLGFRWDASRKVWYQPIQKQVA</sequence>
<evidence type="ECO:0000256" key="3">
    <source>
        <dbReference type="ARBA" id="ARBA00023172"/>
    </source>
</evidence>
<dbReference type="InterPro" id="IPR041247">
    <property type="entry name" value="Rad52_fam"/>
</dbReference>
<proteinExistence type="inferred from homology"/>
<protein>
    <submittedName>
        <fullName evidence="6">DNA repair and recombination protein RAD52</fullName>
    </submittedName>
</protein>
<accession>A0A1W1WUW7</accession>
<dbReference type="GO" id="GO:0000724">
    <property type="term" value="P:double-strand break repair via homologous recombination"/>
    <property type="evidence" value="ECO:0007669"/>
    <property type="project" value="TreeGrafter"/>
</dbReference>
<evidence type="ECO:0000256" key="5">
    <source>
        <dbReference type="SAM" id="MobiDB-lite"/>
    </source>
</evidence>
<feature type="region of interest" description="Disordered" evidence="5">
    <location>
        <begin position="144"/>
        <end position="166"/>
    </location>
</feature>
<dbReference type="RefSeq" id="WP_084276454.1">
    <property type="nucleotide sequence ID" value="NZ_AP026671.1"/>
</dbReference>
<name>A0A1W1WUW7_9BACT</name>